<keyword evidence="1 2" id="KW-0732">Signal</keyword>
<reference evidence="4" key="1">
    <citation type="journal article" date="2019" name="Int. J. Syst. Evol. Microbiol.">
        <title>The Global Catalogue of Microorganisms (GCM) 10K type strain sequencing project: providing services to taxonomists for standard genome sequencing and annotation.</title>
        <authorList>
            <consortium name="The Broad Institute Genomics Platform"/>
            <consortium name="The Broad Institute Genome Sequencing Center for Infectious Disease"/>
            <person name="Wu L."/>
            <person name="Ma J."/>
        </authorList>
    </citation>
    <scope>NUCLEOTIDE SEQUENCE [LARGE SCALE GENOMIC DNA]</scope>
    <source>
        <strain evidence="4">KCTC 33522</strain>
    </source>
</reference>
<dbReference type="InterPro" id="IPR014755">
    <property type="entry name" value="Cu-Rt/internalin_Ig-like"/>
</dbReference>
<dbReference type="RefSeq" id="WP_380146997.1">
    <property type="nucleotide sequence ID" value="NZ_JBHUOR010000023.1"/>
</dbReference>
<dbReference type="Proteomes" id="UP001597568">
    <property type="component" value="Unassembled WGS sequence"/>
</dbReference>
<gene>
    <name evidence="3" type="ORF">ACFSY7_04515</name>
</gene>
<dbReference type="Gene3D" id="2.60.40.1220">
    <property type="match status" value="1"/>
</dbReference>
<protein>
    <submittedName>
        <fullName evidence="3">Uncharacterized protein</fullName>
    </submittedName>
</protein>
<evidence type="ECO:0000256" key="2">
    <source>
        <dbReference type="SAM" id="SignalP"/>
    </source>
</evidence>
<comment type="caution">
    <text evidence="3">The sequence shown here is derived from an EMBL/GenBank/DDBJ whole genome shotgun (WGS) entry which is preliminary data.</text>
</comment>
<feature type="signal peptide" evidence="2">
    <location>
        <begin position="1"/>
        <end position="23"/>
    </location>
</feature>
<keyword evidence="4" id="KW-1185">Reference proteome</keyword>
<name>A0ABW5XXS9_9BACL</name>
<feature type="chain" id="PRO_5046401581" evidence="2">
    <location>
        <begin position="24"/>
        <end position="1144"/>
    </location>
</feature>
<sequence>MGKHKIIKSAAAVALTASVVATAAPGASAASYKTNAKDQLVHTSTGKLVKGWKVFGGKLYKNGKLAPAKKYKIIGTGAAQKLFYGPTLKKGYKTASSKTLLFKDGKLADGWKQAGKGERLYKNGKLDKGYTVYTNVEGDKFLYQNGKLKKGQKTANRGGETLLFVDGKLAKGYVLHEASKTLFNNGKVAEGLVKYPETDGKFYNDGKLANGEINGAEYKDGVLVAKDIASVKAINGTTVEVTFKEAQKADDVKAADYKIEGLEVKNAAVKQTDSKVVVLTTSAQEAAKEYTLVYKEADTKTFTGVSAVIPTGIALTKASQQGVIGKEVTVEAQVKVAEGQSKAGIPVTIVVDSNKDSNGGSSENNIAKDYKVEVYTDENGVAKYSYTQYASNSEDTVYAYPTGDASVKSVAGKVYWGQEARLSLEQVTTGSTFANDSKVVYKVKTTEDVSAVYVAYKENVDVTPEKVVSGVQVVDTNVTSDSSKYPSQLTTGAVKFVKVLVNAKGEATFTLQGTEASVTPIVFVDGTDGNLKDGLKKLGATELQATTSAITFTKSFSNQFAVVGEKSANAATIKAGTVVENKTAGTDFGGRDFTVTVTDKDGNLAKAGTVVNVGFKDGDFSTEAGKAIYAQNIKGEFVKVTKANAQTAGTFQATVGKDGKATFRIIGEKDAFAKPTVFFDNGQGNATKAGQLDDTDLQTTVAEYTYFGTAEVTNASLKTNAAVNGKVSTDATAKFTYQALDQNDKPYTTNPAQYTATFQVTATDTDVTVVGKGEVKAGQTRSFQVTATTASEAVLEITSVKAGTVEVQASASQSSLPNQTAKVEFTKALTAQEQAVATINALNGQATLAVYNAAGIIGVTSTNLANVQGAVQLAKAQKGTDLLAKEIQAAVTAAVPTDVKAAEVETALKDAQKLVDAIPTYVANPSNLEAVEKAIADAEAAIADVKALDNAVTEAPSATALNVKAIGTQKLVTAKTAIAGVKAATALTDAQAAVDAIPALAGDKSNLAAVKTAVAKAEKAIADAKALDNAVTEAPGATALNVKAIGTQKLATAKTAIADAEAIAFLENADVKAAGLIAVTSVIPRDEATQALLDKAFAEYKKLSTEAKASTETATWDLATATPTTAPTVAQVFAHLKDLNDALK</sequence>
<organism evidence="3 4">
    <name type="scientific">Kurthia populi</name>
    <dbReference type="NCBI Taxonomy" id="1562132"/>
    <lineage>
        <taxon>Bacteria</taxon>
        <taxon>Bacillati</taxon>
        <taxon>Bacillota</taxon>
        <taxon>Bacilli</taxon>
        <taxon>Bacillales</taxon>
        <taxon>Caryophanaceae</taxon>
        <taxon>Kurthia</taxon>
    </lineage>
</organism>
<evidence type="ECO:0000313" key="3">
    <source>
        <dbReference type="EMBL" id="MFD2867770.1"/>
    </source>
</evidence>
<accession>A0ABW5XXS9</accession>
<proteinExistence type="predicted"/>
<dbReference type="EMBL" id="JBHUOR010000023">
    <property type="protein sequence ID" value="MFD2867770.1"/>
    <property type="molecule type" value="Genomic_DNA"/>
</dbReference>
<evidence type="ECO:0000256" key="1">
    <source>
        <dbReference type="ARBA" id="ARBA00022729"/>
    </source>
</evidence>
<evidence type="ECO:0000313" key="4">
    <source>
        <dbReference type="Proteomes" id="UP001597568"/>
    </source>
</evidence>